<keyword evidence="1" id="KW-0433">Leucine-rich repeat</keyword>
<dbReference type="Gene3D" id="3.80.10.10">
    <property type="entry name" value="Ribonuclease Inhibitor"/>
    <property type="match status" value="1"/>
</dbReference>
<evidence type="ECO:0000256" key="2">
    <source>
        <dbReference type="ARBA" id="ARBA00022737"/>
    </source>
</evidence>
<dbReference type="Pfam" id="PF12799">
    <property type="entry name" value="LRR_4"/>
    <property type="match status" value="1"/>
</dbReference>
<evidence type="ECO:0008006" key="7">
    <source>
        <dbReference type="Google" id="ProtNLM"/>
    </source>
</evidence>
<dbReference type="EMBL" id="CP101988">
    <property type="protein sequence ID" value="UUI74356.1"/>
    <property type="molecule type" value="Genomic_DNA"/>
</dbReference>
<feature type="region of interest" description="Disordered" evidence="3">
    <location>
        <begin position="283"/>
        <end position="304"/>
    </location>
</feature>
<dbReference type="InterPro" id="IPR032675">
    <property type="entry name" value="LRR_dom_sf"/>
</dbReference>
<feature type="transmembrane region" description="Helical" evidence="4">
    <location>
        <begin position="103"/>
        <end position="122"/>
    </location>
</feature>
<feature type="transmembrane region" description="Helical" evidence="4">
    <location>
        <begin position="220"/>
        <end position="239"/>
    </location>
</feature>
<feature type="transmembrane region" description="Helical" evidence="4">
    <location>
        <begin position="134"/>
        <end position="154"/>
    </location>
</feature>
<dbReference type="Proteomes" id="UP001316189">
    <property type="component" value="Chromosome"/>
</dbReference>
<evidence type="ECO:0000256" key="4">
    <source>
        <dbReference type="SAM" id="Phobius"/>
    </source>
</evidence>
<keyword evidence="4" id="KW-0472">Membrane</keyword>
<gene>
    <name evidence="5" type="ORF">NP064_11145</name>
</gene>
<keyword evidence="2" id="KW-0677">Repeat</keyword>
<reference evidence="5 6" key="1">
    <citation type="submission" date="2022-07" db="EMBL/GenBank/DDBJ databases">
        <title>Novel species in genus cellulomonas.</title>
        <authorList>
            <person name="Ye L."/>
        </authorList>
    </citation>
    <scope>NUCLEOTIDE SEQUENCE [LARGE SCALE GENOMIC DNA]</scope>
    <source>
        <strain evidence="6">zg-Y338</strain>
    </source>
</reference>
<dbReference type="PANTHER" id="PTHR46652">
    <property type="entry name" value="LEUCINE-RICH REPEAT AND IQ DOMAIN-CONTAINING PROTEIN 1-RELATED"/>
    <property type="match status" value="1"/>
</dbReference>
<dbReference type="InterPro" id="IPR025875">
    <property type="entry name" value="Leu-rich_rpt_4"/>
</dbReference>
<feature type="transmembrane region" description="Helical" evidence="4">
    <location>
        <begin position="34"/>
        <end position="54"/>
    </location>
</feature>
<dbReference type="RefSeq" id="WP_227569585.1">
    <property type="nucleotide sequence ID" value="NZ_CP101988.1"/>
</dbReference>
<evidence type="ECO:0000313" key="5">
    <source>
        <dbReference type="EMBL" id="UUI74356.1"/>
    </source>
</evidence>
<evidence type="ECO:0000256" key="3">
    <source>
        <dbReference type="SAM" id="MobiDB-lite"/>
    </source>
</evidence>
<protein>
    <recommendedName>
        <fullName evidence="7">Leucine Rich repeat-containing protein</fullName>
    </recommendedName>
</protein>
<accession>A0ABY5KV03</accession>
<keyword evidence="4" id="KW-1133">Transmembrane helix</keyword>
<feature type="transmembrane region" description="Helical" evidence="4">
    <location>
        <begin position="61"/>
        <end position="83"/>
    </location>
</feature>
<dbReference type="PROSITE" id="PS51450">
    <property type="entry name" value="LRR"/>
    <property type="match status" value="4"/>
</dbReference>
<organism evidence="5 6">
    <name type="scientific">Cellulomonas chengniuliangii</name>
    <dbReference type="NCBI Taxonomy" id="2968084"/>
    <lineage>
        <taxon>Bacteria</taxon>
        <taxon>Bacillati</taxon>
        <taxon>Actinomycetota</taxon>
        <taxon>Actinomycetes</taxon>
        <taxon>Micrococcales</taxon>
        <taxon>Cellulomonadaceae</taxon>
        <taxon>Cellulomonas</taxon>
    </lineage>
</organism>
<dbReference type="InterPro" id="IPR001611">
    <property type="entry name" value="Leu-rich_rpt"/>
</dbReference>
<keyword evidence="6" id="KW-1185">Reference proteome</keyword>
<feature type="transmembrane region" description="Helical" evidence="4">
    <location>
        <begin position="174"/>
        <end position="192"/>
    </location>
</feature>
<sequence>MRRQRLWLVAAAAVWLATLPVAAPLIGTAASRPLGVMMLALGLAPLLLVATSALGGGRWGVALAAAGTVLAVAGLVLAADLRFLSLRLATIHWRIFVMSDHGLAPWGWVMTGAAMACAGWALAGRGSRARRGALMASVGLLVLTCGFFGLSAALAGWRALQMVPGMSPLSSLDLARAVALAAVGALLVAMAVRRSWVAWPIEAGAPAEAPATRRWAARGAVAALGALLVAGGVGAWHQWAPRIALGDVFADRRLATCVAGAVGAGGADAKVSRAALSEVRSLTCGSGGAQGGDEGADGGSGDDTSRVQSLAGIDSLRNLATLDLSDNDVRDLAPLSGLRSLNGLKLTHNQVADLEPLRGLPLQDVGLSGNAIRDVGPLASTPGIRYLGLAQNQIDDLTPLAALTRLTTLDVSGNAIGDVAPLAGLTELTRLTVSQNRVADPQPLGGLPALTMLDIAGNDVRDAARFTGFPALDELWIGGNPVQDVTPLTGLPALLGVDLEGVDPTPDGVETLREHGVRVGGLA</sequence>
<dbReference type="SUPFAM" id="SSF52058">
    <property type="entry name" value="L domain-like"/>
    <property type="match status" value="1"/>
</dbReference>
<evidence type="ECO:0000256" key="1">
    <source>
        <dbReference type="ARBA" id="ARBA00022614"/>
    </source>
</evidence>
<name>A0ABY5KV03_9CELL</name>
<dbReference type="Pfam" id="PF13516">
    <property type="entry name" value="LRR_6"/>
    <property type="match status" value="1"/>
</dbReference>
<evidence type="ECO:0000313" key="6">
    <source>
        <dbReference type="Proteomes" id="UP001316189"/>
    </source>
</evidence>
<dbReference type="InterPro" id="IPR050836">
    <property type="entry name" value="SDS22/Internalin_LRR"/>
</dbReference>
<proteinExistence type="predicted"/>
<keyword evidence="4" id="KW-0812">Transmembrane</keyword>
<feature type="compositionally biased region" description="Gly residues" evidence="3">
    <location>
        <begin position="285"/>
        <end position="301"/>
    </location>
</feature>
<dbReference type="PANTHER" id="PTHR46652:SF3">
    <property type="entry name" value="LEUCINE-RICH REPEAT-CONTAINING PROTEIN 9"/>
    <property type="match status" value="1"/>
</dbReference>